<dbReference type="GO" id="GO:0000209">
    <property type="term" value="P:protein polyubiquitination"/>
    <property type="evidence" value="ECO:0007669"/>
    <property type="project" value="TreeGrafter"/>
</dbReference>
<dbReference type="PROSITE" id="PS51803">
    <property type="entry name" value="ZF_C2HC_RNF"/>
    <property type="match status" value="1"/>
</dbReference>
<evidence type="ECO:0000256" key="7">
    <source>
        <dbReference type="ARBA" id="ARBA00022786"/>
    </source>
</evidence>
<keyword evidence="7" id="KW-0833">Ubl conjugation pathway</keyword>
<dbReference type="GO" id="GO:0006511">
    <property type="term" value="P:ubiquitin-dependent protein catabolic process"/>
    <property type="evidence" value="ECO:0007669"/>
    <property type="project" value="TreeGrafter"/>
</dbReference>
<accession>A0A8B7AV45</accession>
<dbReference type="UniPathway" id="UPA00143"/>
<keyword evidence="10" id="KW-1185">Reference proteome</keyword>
<dbReference type="GO" id="GO:0008270">
    <property type="term" value="F:zinc ion binding"/>
    <property type="evidence" value="ECO:0007669"/>
    <property type="project" value="UniProtKB-KW"/>
</dbReference>
<dbReference type="PANTHER" id="PTHR46016">
    <property type="entry name" value="ZINC FINGER, RING/FYVE/PHD-TYPE"/>
    <property type="match status" value="1"/>
</dbReference>
<keyword evidence="4" id="KW-0808">Transferase</keyword>
<dbReference type="Gene3D" id="3.30.40.10">
    <property type="entry name" value="Zinc/RING finger domain, C3HC4 (zinc finger)"/>
    <property type="match status" value="1"/>
</dbReference>
<name>A0A8B7AV45_ORYAF</name>
<sequence length="240" mass="27547">MTSQILYGSNKERFSYSYYSDLKPLLHYSNQYKKKFKAHSHGGGQPLGCFICCVPCGHVFCSACLQECLKPKKPVCGVCHSTLAPGAQAMELESRLKNTETSCHGCCKNFFLSKIQAHVATCSTYQNYIIERVKVTVVDAFLQPRTIPNIYNFLCPYFPEKNFDQEELLEHCRLFYSTDTKSVVSPTCTSVPWEDPNYCSTNFIEHIQSWHQFSYDSFVDYHADEEDMKNQVLQPSIMDQ</sequence>
<dbReference type="Pfam" id="PF05605">
    <property type="entry name" value="zf-Di19"/>
    <property type="match status" value="1"/>
</dbReference>
<dbReference type="InterPro" id="IPR017907">
    <property type="entry name" value="Znf_RING_CS"/>
</dbReference>
<evidence type="ECO:0000256" key="6">
    <source>
        <dbReference type="ARBA" id="ARBA00022771"/>
    </source>
</evidence>
<proteinExistence type="predicted"/>
<dbReference type="InterPro" id="IPR008598">
    <property type="entry name" value="Di19_Zn-bd"/>
</dbReference>
<keyword evidence="6" id="KW-0863">Zinc-finger</keyword>
<dbReference type="Pfam" id="PF18574">
    <property type="entry name" value="zf_C2HC_14"/>
    <property type="match status" value="1"/>
</dbReference>
<dbReference type="GO" id="GO:0061630">
    <property type="term" value="F:ubiquitin protein ligase activity"/>
    <property type="evidence" value="ECO:0007669"/>
    <property type="project" value="UniProtKB-EC"/>
</dbReference>
<dbReference type="EC" id="2.3.2.27" evidence="3"/>
<dbReference type="InterPro" id="IPR013083">
    <property type="entry name" value="Znf_RING/FYVE/PHD"/>
</dbReference>
<dbReference type="OrthoDB" id="6270329at2759"/>
<reference evidence="11" key="1">
    <citation type="submission" date="2025-08" db="UniProtKB">
        <authorList>
            <consortium name="RefSeq"/>
        </authorList>
    </citation>
    <scope>IDENTIFICATION</scope>
</reference>
<evidence type="ECO:0000256" key="1">
    <source>
        <dbReference type="ARBA" id="ARBA00000900"/>
    </source>
</evidence>
<comment type="pathway">
    <text evidence="2">Protein modification; protein ubiquitination.</text>
</comment>
<evidence type="ECO:0000256" key="2">
    <source>
        <dbReference type="ARBA" id="ARBA00004906"/>
    </source>
</evidence>
<protein>
    <recommendedName>
        <fullName evidence="3">RING-type E3 ubiquitin transferase</fullName>
        <ecNumber evidence="3">2.3.2.27</ecNumber>
    </recommendedName>
</protein>
<keyword evidence="5" id="KW-0479">Metal-binding</keyword>
<evidence type="ECO:0000256" key="8">
    <source>
        <dbReference type="ARBA" id="ARBA00022833"/>
    </source>
</evidence>
<feature type="domain" description="C2HC RNF-type" evidence="9">
    <location>
        <begin position="103"/>
        <end position="122"/>
    </location>
</feature>
<organism evidence="10 11">
    <name type="scientific">Orycteropus afer afer</name>
    <dbReference type="NCBI Taxonomy" id="1230840"/>
    <lineage>
        <taxon>Eukaryota</taxon>
        <taxon>Metazoa</taxon>
        <taxon>Chordata</taxon>
        <taxon>Craniata</taxon>
        <taxon>Vertebrata</taxon>
        <taxon>Euteleostomi</taxon>
        <taxon>Mammalia</taxon>
        <taxon>Eutheria</taxon>
        <taxon>Afrotheria</taxon>
        <taxon>Tubulidentata</taxon>
        <taxon>Orycteropodidae</taxon>
        <taxon>Orycteropus</taxon>
    </lineage>
</organism>
<evidence type="ECO:0000313" key="10">
    <source>
        <dbReference type="Proteomes" id="UP000694850"/>
    </source>
</evidence>
<evidence type="ECO:0000259" key="9">
    <source>
        <dbReference type="PROSITE" id="PS51803"/>
    </source>
</evidence>
<evidence type="ECO:0000256" key="5">
    <source>
        <dbReference type="ARBA" id="ARBA00022723"/>
    </source>
</evidence>
<dbReference type="InterPro" id="IPR034734">
    <property type="entry name" value="ZF_C2HC_RNF"/>
</dbReference>
<evidence type="ECO:0000256" key="4">
    <source>
        <dbReference type="ARBA" id="ARBA00022679"/>
    </source>
</evidence>
<dbReference type="GeneID" id="103207593"/>
<comment type="catalytic activity">
    <reaction evidence="1">
        <text>S-ubiquitinyl-[E2 ubiquitin-conjugating enzyme]-L-cysteine + [acceptor protein]-L-lysine = [E2 ubiquitin-conjugating enzyme]-L-cysteine + N(6)-ubiquitinyl-[acceptor protein]-L-lysine.</text>
        <dbReference type="EC" id="2.3.2.27"/>
    </reaction>
</comment>
<gene>
    <name evidence="11" type="primary">LOC103207593</name>
</gene>
<dbReference type="SUPFAM" id="SSF57850">
    <property type="entry name" value="RING/U-box"/>
    <property type="match status" value="1"/>
</dbReference>
<dbReference type="InterPro" id="IPR051438">
    <property type="entry name" value="RNF_E3_ubiq-protein_ligase"/>
</dbReference>
<dbReference type="Proteomes" id="UP000694850">
    <property type="component" value="Unplaced"/>
</dbReference>
<keyword evidence="8" id="KW-0862">Zinc</keyword>
<dbReference type="RefSeq" id="XP_007951437.1">
    <property type="nucleotide sequence ID" value="XM_007953246.1"/>
</dbReference>
<dbReference type="AlphaFoldDB" id="A0A8B7AV45"/>
<evidence type="ECO:0000256" key="3">
    <source>
        <dbReference type="ARBA" id="ARBA00012483"/>
    </source>
</evidence>
<dbReference type="PANTHER" id="PTHR46016:SF3">
    <property type="entry name" value="E3 UBIQUITIN-PROTEIN LIGASE RNF114"/>
    <property type="match status" value="1"/>
</dbReference>
<evidence type="ECO:0000313" key="11">
    <source>
        <dbReference type="RefSeq" id="XP_007951437.1"/>
    </source>
</evidence>
<dbReference type="PROSITE" id="PS00518">
    <property type="entry name" value="ZF_RING_1"/>
    <property type="match status" value="1"/>
</dbReference>